<dbReference type="Proteomes" id="UP000293902">
    <property type="component" value="Chromosome"/>
</dbReference>
<dbReference type="Gene3D" id="1.10.1200.10">
    <property type="entry name" value="ACP-like"/>
    <property type="match status" value="1"/>
</dbReference>
<dbReference type="InterPro" id="IPR009081">
    <property type="entry name" value="PP-bd_ACP"/>
</dbReference>
<name>A0A328F9H5_9BACT</name>
<evidence type="ECO:0000313" key="3">
    <source>
        <dbReference type="EMBL" id="RAM01271.1"/>
    </source>
</evidence>
<evidence type="ECO:0000259" key="1">
    <source>
        <dbReference type="PROSITE" id="PS50075"/>
    </source>
</evidence>
<dbReference type="Proteomes" id="UP000248798">
    <property type="component" value="Unassembled WGS sequence"/>
</dbReference>
<protein>
    <submittedName>
        <fullName evidence="3">Acyl carrier protein</fullName>
    </submittedName>
</protein>
<evidence type="ECO:0000313" key="2">
    <source>
        <dbReference type="EMBL" id="QBH13329.1"/>
    </source>
</evidence>
<evidence type="ECO:0000313" key="5">
    <source>
        <dbReference type="Proteomes" id="UP000293902"/>
    </source>
</evidence>
<evidence type="ECO:0000313" key="4">
    <source>
        <dbReference type="Proteomes" id="UP000248798"/>
    </source>
</evidence>
<dbReference type="PROSITE" id="PS50075">
    <property type="entry name" value="CARRIER"/>
    <property type="match status" value="1"/>
</dbReference>
<feature type="domain" description="Carrier" evidence="1">
    <location>
        <begin position="1"/>
        <end position="83"/>
    </location>
</feature>
<dbReference type="Pfam" id="PF00550">
    <property type="entry name" value="PP-binding"/>
    <property type="match status" value="1"/>
</dbReference>
<organism evidence="3 4">
    <name type="scientific">Desulfobacter hydrogenophilus</name>
    <dbReference type="NCBI Taxonomy" id="2291"/>
    <lineage>
        <taxon>Bacteria</taxon>
        <taxon>Pseudomonadati</taxon>
        <taxon>Thermodesulfobacteriota</taxon>
        <taxon>Desulfobacteria</taxon>
        <taxon>Desulfobacterales</taxon>
        <taxon>Desulfobacteraceae</taxon>
        <taxon>Desulfobacter</taxon>
    </lineage>
</organism>
<dbReference type="SUPFAM" id="SSF47336">
    <property type="entry name" value="ACP-like"/>
    <property type="match status" value="1"/>
</dbReference>
<keyword evidence="5" id="KW-1185">Reference proteome</keyword>
<accession>A0A328F9H5</accession>
<dbReference type="InterPro" id="IPR036736">
    <property type="entry name" value="ACP-like_sf"/>
</dbReference>
<proteinExistence type="predicted"/>
<dbReference type="EMBL" id="QLNI01000029">
    <property type="protein sequence ID" value="RAM01271.1"/>
    <property type="molecule type" value="Genomic_DNA"/>
</dbReference>
<dbReference type="RefSeq" id="WP_111957901.1">
    <property type="nucleotide sequence ID" value="NZ_CP036313.1"/>
</dbReference>
<dbReference type="OrthoDB" id="5421745at2"/>
<reference evidence="2 5" key="2">
    <citation type="submission" date="2019-02" db="EMBL/GenBank/DDBJ databases">
        <title>Complete genome sequence of Desulfobacter hydrogenophilus AcRS1.</title>
        <authorList>
            <person name="Marietou A."/>
            <person name="Lund M.B."/>
            <person name="Marshall I.P.G."/>
            <person name="Schreiber L."/>
            <person name="Jorgensen B."/>
        </authorList>
    </citation>
    <scope>NUCLEOTIDE SEQUENCE [LARGE SCALE GENOMIC DNA]</scope>
    <source>
        <strain evidence="2 5">AcRS1</strain>
    </source>
</reference>
<gene>
    <name evidence="3" type="ORF">DO021_14435</name>
    <name evidence="2" type="ORF">EYB58_10585</name>
</gene>
<dbReference type="AlphaFoldDB" id="A0A328F9H5"/>
<dbReference type="EMBL" id="CP036313">
    <property type="protein sequence ID" value="QBH13329.1"/>
    <property type="molecule type" value="Genomic_DNA"/>
</dbReference>
<reference evidence="3 4" key="1">
    <citation type="submission" date="2018-06" db="EMBL/GenBank/DDBJ databases">
        <title>Complete Genome Sequence of Desulfobacter hydrogenophilus (DSM3380).</title>
        <authorList>
            <person name="Marietou A."/>
            <person name="Schreiber L."/>
            <person name="Marshall I."/>
            <person name="Jorgensen B."/>
        </authorList>
    </citation>
    <scope>NUCLEOTIDE SEQUENCE [LARGE SCALE GENOMIC DNA]</scope>
    <source>
        <strain evidence="3 4">DSM 3380</strain>
    </source>
</reference>
<sequence>MLEKELLTTIVELCNVQEDIPDDFPLDAPIVGPDSLLGLDSLDAVEIVVMVQDVYGIRIDTQDQARDILATLKSLADYIREKGGRS</sequence>